<feature type="domain" description="Competence protein CoiA-like N-terminal" evidence="1">
    <location>
        <begin position="18"/>
        <end position="49"/>
    </location>
</feature>
<keyword evidence="3" id="KW-1185">Reference proteome</keyword>
<dbReference type="InterPro" id="IPR057253">
    <property type="entry name" value="CoiA-like_N"/>
</dbReference>
<evidence type="ECO:0000259" key="1">
    <source>
        <dbReference type="Pfam" id="PF25164"/>
    </source>
</evidence>
<organism evidence="2 3">
    <name type="scientific">Lelliottia wanjuensis</name>
    <dbReference type="NCBI Taxonomy" id="3050585"/>
    <lineage>
        <taxon>Bacteria</taxon>
        <taxon>Pseudomonadati</taxon>
        <taxon>Pseudomonadota</taxon>
        <taxon>Gammaproteobacteria</taxon>
        <taxon>Enterobacterales</taxon>
        <taxon>Enterobacteriaceae</taxon>
        <taxon>Lelliottia</taxon>
    </lineage>
</organism>
<gene>
    <name evidence="2" type="ORF">QQF32_08385</name>
</gene>
<dbReference type="EMBL" id="JASSOM010000047">
    <property type="protein sequence ID" value="MDK9363212.1"/>
    <property type="molecule type" value="Genomic_DNA"/>
</dbReference>
<comment type="caution">
    <text evidence="2">The sequence shown here is derived from an EMBL/GenBank/DDBJ whole genome shotgun (WGS) entry which is preliminary data.</text>
</comment>
<evidence type="ECO:0000313" key="3">
    <source>
        <dbReference type="Proteomes" id="UP001223214"/>
    </source>
</evidence>
<dbReference type="AlphaFoldDB" id="A0AAP4D4A6"/>
<reference evidence="2 3" key="1">
    <citation type="submission" date="2023-06" db="EMBL/GenBank/DDBJ databases">
        <title>Identification and characterization of antibiotic-resistant Gram-negative bacteria.</title>
        <authorList>
            <person name="Cho G.-S."/>
            <person name="Lee J."/>
            <person name="Tai E."/>
            <person name="Jeong S."/>
            <person name="Kim I."/>
            <person name="Kim B.-E."/>
            <person name="Jeong M.-I."/>
            <person name="Oh K.-K."/>
            <person name="Franz C.M.A.P."/>
        </authorList>
    </citation>
    <scope>NUCLEOTIDE SEQUENCE [LARGE SCALE GENOMIC DNA]</scope>
    <source>
        <strain evidence="2 3">V106_12</strain>
    </source>
</reference>
<sequence>MDYAINEASGKLVSASQALRYSRYICPVCKKGVSLRRGKIIPPYFAHFRGYGTLDCENFVPAHLSFTTKENINDIVKRRMELRLLISTAKKIREWSLELALPTCNLCQAKVILDVGGRSQTIDMRGMVTRRQISAELSARPYRIVSFTGNPDPEFVREVERECPGLPSIGAAVFTAMGGGASNGFPLAQELRCTETFAFLWREPASPGFPDELDIDSLVSRQGWNLAIVTIPETLSPESISWLNSFTQLPIVPAKASITAIWPFQTQDISINQVECIHSNFLLLSANMISTPPNETGPTMCAQGASSVLSAIGVEKSPAFFTLTPDNSDIVGVSASNDQDIKKYYSFFTNKIKNHKYPSVDLVYTKKNGAREIVSLHQRRCVELTMEARLLGYKLEYLSMPSGAEGTAKIQRKIDISRINLFSSDHVAPHDSNMRLLRSDAFSKLSECLSDVSYNLDIEFKGLGELHLTGFKKLGKDIVVSNEISSSLRLRILSFILQMQSINNEVVMINDSKLLEVLGKLNPKKHLLPHYRALVKEVVASGFEFNRFR</sequence>
<dbReference type="Pfam" id="PF25164">
    <property type="entry name" value="CoiA_N"/>
    <property type="match status" value="1"/>
</dbReference>
<accession>A0AAP4D4A6</accession>
<proteinExistence type="predicted"/>
<name>A0AAP4D4A6_9ENTR</name>
<dbReference type="RefSeq" id="WP_285150381.1">
    <property type="nucleotide sequence ID" value="NZ_JASSOM010000047.1"/>
</dbReference>
<dbReference type="Proteomes" id="UP001223214">
    <property type="component" value="Unassembled WGS sequence"/>
</dbReference>
<protein>
    <recommendedName>
        <fullName evidence="1">Competence protein CoiA-like N-terminal domain-containing protein</fullName>
    </recommendedName>
</protein>
<evidence type="ECO:0000313" key="2">
    <source>
        <dbReference type="EMBL" id="MDK9363212.1"/>
    </source>
</evidence>